<proteinExistence type="predicted"/>
<dbReference type="PANTHER" id="PTHR43211">
    <property type="entry name" value="FUMARYLACETOACETATE HYDROLASE"/>
    <property type="match status" value="1"/>
</dbReference>
<keyword evidence="2" id="KW-0378">Hydrolase</keyword>
<dbReference type="RefSeq" id="WP_119779631.1">
    <property type="nucleotide sequence ID" value="NZ_QYUK01000011.1"/>
</dbReference>
<name>A0A418WFN3_9PROT</name>
<dbReference type="OrthoDB" id="3766879at2"/>
<evidence type="ECO:0000313" key="3">
    <source>
        <dbReference type="Proteomes" id="UP000284605"/>
    </source>
</evidence>
<dbReference type="EMBL" id="QYUK01000011">
    <property type="protein sequence ID" value="RJF88790.1"/>
    <property type="molecule type" value="Genomic_DNA"/>
</dbReference>
<sequence>MKLSSLLIGDRTRLCALTADHKAMIDLDAAAQALHGAAEPIYASLLALIEAGPAGLDKARALHETADDQRPEAAMLPLEGLCFAPPLTPPRMLCFSVYDKHIKRAFEAAVTMRTGRGFGGLVKRLNLLKVPKRFYQRPLYYKGNHLSVSGHDQPVQWPHYTKLMDYELELGVVLWNRGKNIKANDAASHIFGYTCFNDFSARDVLMQEIMRGVGPVKGKDFDTGNAMGPWVVTADEIPDPYDLKMEVRVNGEVRGRSSTSHMCHPIQRMIEVASDEELIVPGTFFGTGAADHGCGIEDLRFLEPDDVVEIELERIGTLRNRVVKPS</sequence>
<dbReference type="Proteomes" id="UP000284605">
    <property type="component" value="Unassembled WGS sequence"/>
</dbReference>
<evidence type="ECO:0000313" key="2">
    <source>
        <dbReference type="EMBL" id="RJF88790.1"/>
    </source>
</evidence>
<dbReference type="SUPFAM" id="SSF56529">
    <property type="entry name" value="FAH"/>
    <property type="match status" value="1"/>
</dbReference>
<protein>
    <submittedName>
        <fullName evidence="2">Fumarylacetoacetate hydrolase family protein</fullName>
    </submittedName>
</protein>
<keyword evidence="3" id="KW-1185">Reference proteome</keyword>
<evidence type="ECO:0000259" key="1">
    <source>
        <dbReference type="Pfam" id="PF01557"/>
    </source>
</evidence>
<organism evidence="2 3">
    <name type="scientific">Oleomonas cavernae</name>
    <dbReference type="NCBI Taxonomy" id="2320859"/>
    <lineage>
        <taxon>Bacteria</taxon>
        <taxon>Pseudomonadati</taxon>
        <taxon>Pseudomonadota</taxon>
        <taxon>Alphaproteobacteria</taxon>
        <taxon>Acetobacterales</taxon>
        <taxon>Acetobacteraceae</taxon>
        <taxon>Oleomonas</taxon>
    </lineage>
</organism>
<comment type="caution">
    <text evidence="2">The sequence shown here is derived from an EMBL/GenBank/DDBJ whole genome shotgun (WGS) entry which is preliminary data.</text>
</comment>
<dbReference type="Gene3D" id="3.90.850.10">
    <property type="entry name" value="Fumarylacetoacetase-like, C-terminal domain"/>
    <property type="match status" value="1"/>
</dbReference>
<gene>
    <name evidence="2" type="ORF">D3874_18845</name>
</gene>
<dbReference type="PANTHER" id="PTHR43211:SF1">
    <property type="entry name" value="BLL6422 PROTEIN"/>
    <property type="match status" value="1"/>
</dbReference>
<accession>A0A418WFN3</accession>
<dbReference type="GO" id="GO:0016787">
    <property type="term" value="F:hydrolase activity"/>
    <property type="evidence" value="ECO:0007669"/>
    <property type="project" value="UniProtKB-KW"/>
</dbReference>
<dbReference type="InterPro" id="IPR036663">
    <property type="entry name" value="Fumarylacetoacetase_C_sf"/>
</dbReference>
<dbReference type="Pfam" id="PF01557">
    <property type="entry name" value="FAA_hydrolase"/>
    <property type="match status" value="1"/>
</dbReference>
<dbReference type="InterPro" id="IPR011234">
    <property type="entry name" value="Fumarylacetoacetase-like_C"/>
</dbReference>
<dbReference type="AlphaFoldDB" id="A0A418WFN3"/>
<feature type="domain" description="Fumarylacetoacetase-like C-terminal" evidence="1">
    <location>
        <begin position="113"/>
        <end position="323"/>
    </location>
</feature>
<reference evidence="2 3" key="1">
    <citation type="submission" date="2018-09" db="EMBL/GenBank/DDBJ databases">
        <authorList>
            <person name="Zhu H."/>
        </authorList>
    </citation>
    <scope>NUCLEOTIDE SEQUENCE [LARGE SCALE GENOMIC DNA]</scope>
    <source>
        <strain evidence="2 3">K1W22B-8</strain>
    </source>
</reference>